<dbReference type="AlphaFoldDB" id="A0A9P6GXL6"/>
<proteinExistence type="predicted"/>
<keyword evidence="2" id="KW-1185">Reference proteome</keyword>
<evidence type="ECO:0000313" key="2">
    <source>
        <dbReference type="Proteomes" id="UP000740883"/>
    </source>
</evidence>
<gene>
    <name evidence="1" type="ORF">NGRA_2113</name>
</gene>
<name>A0A9P6GXL6_9MICR</name>
<accession>A0A9P6GXL6</accession>
<reference evidence="1 2" key="1">
    <citation type="journal article" date="2020" name="Genome Biol. Evol.">
        <title>Comparative genomics of strictly vertically transmitted, feminizing microsporidia endosymbionts of amphipod crustaceans.</title>
        <authorList>
            <person name="Cormier A."/>
            <person name="Chebbi M.A."/>
            <person name="Giraud I."/>
            <person name="Wattier R."/>
            <person name="Teixeira M."/>
            <person name="Gilbert C."/>
            <person name="Rigaud T."/>
            <person name="Cordaux R."/>
        </authorList>
    </citation>
    <scope>NUCLEOTIDE SEQUENCE [LARGE SCALE GENOMIC DNA]</scope>
    <source>
        <strain evidence="1 2">Ou3-Ou53</strain>
    </source>
</reference>
<dbReference type="EMBL" id="SBJO01000191">
    <property type="protein sequence ID" value="KAF9762287.1"/>
    <property type="molecule type" value="Genomic_DNA"/>
</dbReference>
<protein>
    <submittedName>
        <fullName evidence="1">Uncharacterized protein</fullName>
    </submittedName>
</protein>
<dbReference type="Proteomes" id="UP000740883">
    <property type="component" value="Unassembled WGS sequence"/>
</dbReference>
<comment type="caution">
    <text evidence="1">The sequence shown here is derived from an EMBL/GenBank/DDBJ whole genome shotgun (WGS) entry which is preliminary data.</text>
</comment>
<evidence type="ECO:0000313" key="1">
    <source>
        <dbReference type="EMBL" id="KAF9762287.1"/>
    </source>
</evidence>
<organism evidence="1 2">
    <name type="scientific">Nosema granulosis</name>
    <dbReference type="NCBI Taxonomy" id="83296"/>
    <lineage>
        <taxon>Eukaryota</taxon>
        <taxon>Fungi</taxon>
        <taxon>Fungi incertae sedis</taxon>
        <taxon>Microsporidia</taxon>
        <taxon>Nosematidae</taxon>
        <taxon>Nosema</taxon>
    </lineage>
</organism>
<sequence>MSVFGYIKKILGNRENVVKKVPGCVLNKFPISKGLYKASSTKLDTQKILLDCLSDFLISLSSQENRMKLFPKLYKNYSETDKTIEKVILTMKNDFFIKENGFKDIVDGRSVLDGSYSDLSIFFFNVYVYGHPLLLETSQKNKNLEDDFLNIYSDYLVEIDFKTDKYKATLREHIISTFNLILKVIFL</sequence>